<evidence type="ECO:0000256" key="4">
    <source>
        <dbReference type="ARBA" id="ARBA00022833"/>
    </source>
</evidence>
<dbReference type="STRING" id="4577.A0A1D6I5M1"/>
<evidence type="ECO:0000313" key="11">
    <source>
        <dbReference type="EMBL" id="ONM55390.1"/>
    </source>
</evidence>
<feature type="region of interest" description="Disordered" evidence="9">
    <location>
        <begin position="196"/>
        <end position="241"/>
    </location>
</feature>
<reference evidence="12" key="3">
    <citation type="submission" date="2021-05" db="UniProtKB">
        <authorList>
            <consortium name="EnsemblPlants"/>
        </authorList>
    </citation>
    <scope>IDENTIFICATION</scope>
    <source>
        <strain evidence="12">cv. B73</strain>
    </source>
</reference>
<dbReference type="EMBL" id="CM007650">
    <property type="protein sequence ID" value="ONM55390.1"/>
    <property type="molecule type" value="Genomic_DNA"/>
</dbReference>
<dbReference type="InterPro" id="IPR036236">
    <property type="entry name" value="Znf_C2H2_sf"/>
</dbReference>
<evidence type="ECO:0000313" key="12">
    <source>
        <dbReference type="EnsemblPlants" id="Zm00001eb314580_P001"/>
    </source>
</evidence>
<dbReference type="InterPro" id="IPR031140">
    <property type="entry name" value="IDD1-16"/>
</dbReference>
<keyword evidence="5" id="KW-0805">Transcription regulation</keyword>
<reference evidence="12" key="2">
    <citation type="submission" date="2019-07" db="EMBL/GenBank/DDBJ databases">
        <authorList>
            <person name="Seetharam A."/>
            <person name="Woodhouse M."/>
            <person name="Cannon E."/>
        </authorList>
    </citation>
    <scope>NUCLEOTIDE SEQUENCE [LARGE SCALE GENOMIC DNA]</scope>
    <source>
        <strain evidence="12">cv. B73</strain>
    </source>
</reference>
<protein>
    <submittedName>
        <fullName evidence="11">Protein SHOOT GRAVITROPISM 5</fullName>
    </submittedName>
</protein>
<dbReference type="PANTHER" id="PTHR10593">
    <property type="entry name" value="SERINE/THREONINE-PROTEIN KINASE RIO"/>
    <property type="match status" value="1"/>
</dbReference>
<sequence length="497" mass="53197">MLGFCAPAAGSPPDEAMPEPFCSLQIATTAAAAATTKKKRRPAGTPDPDAEVVSLSPRTLLESDRYVCEICGQGFQRDQNLQMHRRRHKVPWKLLKREAGEAARKRVFVCPEPSCLHHNPSHALGDLVGIKKHFRRKHSGQRQWACARCSKAYAVHSDYKAHLKTCGTRGHSCDCGRVFSRVESFIEHQDTCNAGRARADPSPACGAGSTGVAAASAGSQPQAPPPMSLSRTASSTSPSSDIVISPVAAWPGSSAPTIPSPATAAFHRFEQVPSPRTPPSDHHHRGGHNLELQLMPPSGSGVVGRGAPGVAEYGVAPRTPAAPPQSHPATMQLQLSIGVCGGGGFGDEAMLAAAREKEEVEAREQLRQAVAEKAAANEARAQARRHAELAEQELASAKRMRRQAQVELSRAHALREHAVRQVNATLLQITCLGCRHKFRARPQLLDAALGAPEVTCSYMSSVVTEGGDAEADDEPPLDGRDGMLQRRRHAMAMDVIL</sequence>
<keyword evidence="6" id="KW-0804">Transcription</keyword>
<keyword evidence="1" id="KW-0479">Metal-binding</keyword>
<evidence type="ECO:0000256" key="7">
    <source>
        <dbReference type="PROSITE-ProRule" id="PRU00042"/>
    </source>
</evidence>
<dbReference type="Proteomes" id="UP000007305">
    <property type="component" value="Chromosome 7"/>
</dbReference>
<organism evidence="11">
    <name type="scientific">Zea mays</name>
    <name type="common">Maize</name>
    <dbReference type="NCBI Taxonomy" id="4577"/>
    <lineage>
        <taxon>Eukaryota</taxon>
        <taxon>Viridiplantae</taxon>
        <taxon>Streptophyta</taxon>
        <taxon>Embryophyta</taxon>
        <taxon>Tracheophyta</taxon>
        <taxon>Spermatophyta</taxon>
        <taxon>Magnoliopsida</taxon>
        <taxon>Liliopsida</taxon>
        <taxon>Poales</taxon>
        <taxon>Poaceae</taxon>
        <taxon>PACMAD clade</taxon>
        <taxon>Panicoideae</taxon>
        <taxon>Andropogonodae</taxon>
        <taxon>Andropogoneae</taxon>
        <taxon>Tripsacinae</taxon>
        <taxon>Zea</taxon>
    </lineage>
</organism>
<feature type="coiled-coil region" evidence="8">
    <location>
        <begin position="359"/>
        <end position="407"/>
    </location>
</feature>
<dbReference type="OrthoDB" id="1900138at2759"/>
<dbReference type="IntAct" id="A0A1D6I5M1">
    <property type="interactions" value="1"/>
</dbReference>
<dbReference type="Gene3D" id="3.30.160.60">
    <property type="entry name" value="Classic Zinc Finger"/>
    <property type="match status" value="2"/>
</dbReference>
<dbReference type="OMA" id="HRFQATI"/>
<dbReference type="PROSITE" id="PS00028">
    <property type="entry name" value="ZINC_FINGER_C2H2_1"/>
    <property type="match status" value="1"/>
</dbReference>
<evidence type="ECO:0000256" key="2">
    <source>
        <dbReference type="ARBA" id="ARBA00022737"/>
    </source>
</evidence>
<dbReference type="PaxDb" id="4577-GRMZM2G141031_P01"/>
<feature type="compositionally biased region" description="Low complexity" evidence="9">
    <location>
        <begin position="228"/>
        <end position="241"/>
    </location>
</feature>
<reference evidence="11 13" key="1">
    <citation type="submission" date="2015-12" db="EMBL/GenBank/DDBJ databases">
        <title>Update maize B73 reference genome by single molecule sequencing technologies.</title>
        <authorList>
            <consortium name="Maize Genome Sequencing Project"/>
            <person name="Ware D."/>
        </authorList>
    </citation>
    <scope>NUCLEOTIDE SEQUENCE [LARGE SCALE GENOMIC DNA]</scope>
    <source>
        <strain evidence="13">cv. B73</strain>
        <tissue evidence="11">Seedling</tissue>
    </source>
</reference>
<evidence type="ECO:0000256" key="1">
    <source>
        <dbReference type="ARBA" id="ARBA00022723"/>
    </source>
</evidence>
<dbReference type="SUPFAM" id="SSF57667">
    <property type="entry name" value="beta-beta-alpha zinc fingers"/>
    <property type="match status" value="1"/>
</dbReference>
<dbReference type="SMART" id="SM00355">
    <property type="entry name" value="ZnF_C2H2"/>
    <property type="match status" value="3"/>
</dbReference>
<name>A0A1D6I5M1_MAIZE</name>
<dbReference type="Gramene" id="Zm00001eb314580_T001">
    <property type="protein sequence ID" value="Zm00001eb314580_P001"/>
    <property type="gene ID" value="Zm00001eb314580"/>
</dbReference>
<dbReference type="PROSITE" id="PS50157">
    <property type="entry name" value="ZINC_FINGER_C2H2_2"/>
    <property type="match status" value="1"/>
</dbReference>
<gene>
    <name evidence="12" type="primary">LOC100383692</name>
    <name evidence="11" type="ORF">ZEAMMB73_Zm00001d020683</name>
</gene>
<keyword evidence="13" id="KW-1185">Reference proteome</keyword>
<dbReference type="GO" id="GO:0003700">
    <property type="term" value="F:DNA-binding transcription factor activity"/>
    <property type="evidence" value="ECO:0000318"/>
    <property type="project" value="GO_Central"/>
</dbReference>
<evidence type="ECO:0000256" key="9">
    <source>
        <dbReference type="SAM" id="MobiDB-lite"/>
    </source>
</evidence>
<evidence type="ECO:0000313" key="13">
    <source>
        <dbReference type="Proteomes" id="UP000007305"/>
    </source>
</evidence>
<keyword evidence="8" id="KW-0175">Coiled coil</keyword>
<feature type="region of interest" description="Disordered" evidence="9">
    <location>
        <begin position="33"/>
        <end position="52"/>
    </location>
</feature>
<proteinExistence type="predicted"/>
<dbReference type="InterPro" id="IPR055186">
    <property type="entry name" value="C2H2-2nd_BIRD-IDD"/>
</dbReference>
<feature type="compositionally biased region" description="Low complexity" evidence="9">
    <location>
        <begin position="204"/>
        <end position="221"/>
    </location>
</feature>
<dbReference type="InterPro" id="IPR055187">
    <property type="entry name" value="C2CH-3rd_BIRD-IDD"/>
</dbReference>
<evidence type="ECO:0000256" key="3">
    <source>
        <dbReference type="ARBA" id="ARBA00022771"/>
    </source>
</evidence>
<dbReference type="Pfam" id="PF22995">
    <property type="entry name" value="C2CH-3rd_BIRD-IDD"/>
    <property type="match status" value="1"/>
</dbReference>
<dbReference type="EnsemblPlants" id="Zm00001eb314580_T001">
    <property type="protein sequence ID" value="Zm00001eb314580_P001"/>
    <property type="gene ID" value="Zm00001eb314580"/>
</dbReference>
<evidence type="ECO:0000256" key="6">
    <source>
        <dbReference type="ARBA" id="ARBA00023163"/>
    </source>
</evidence>
<dbReference type="PANTHER" id="PTHR10593:SF168">
    <property type="entry name" value="PROTEIN SHOOT GRAVITROPISM 5"/>
    <property type="match status" value="1"/>
</dbReference>
<dbReference type="FunFam" id="3.30.160.60:FF:000554">
    <property type="entry name" value="protein indeterminate-domain 12-like"/>
    <property type="match status" value="1"/>
</dbReference>
<dbReference type="Pfam" id="PF22996">
    <property type="entry name" value="C2H2-2nd_BIRD-IDD"/>
    <property type="match status" value="1"/>
</dbReference>
<evidence type="ECO:0000256" key="8">
    <source>
        <dbReference type="SAM" id="Coils"/>
    </source>
</evidence>
<dbReference type="AlphaFoldDB" id="A0A1D6I5M1"/>
<dbReference type="GO" id="GO:0008270">
    <property type="term" value="F:zinc ion binding"/>
    <property type="evidence" value="ECO:0007669"/>
    <property type="project" value="UniProtKB-KW"/>
</dbReference>
<keyword evidence="4" id="KW-0862">Zinc</keyword>
<dbReference type="GO" id="GO:0005634">
    <property type="term" value="C:nucleus"/>
    <property type="evidence" value="ECO:0000318"/>
    <property type="project" value="GO_Central"/>
</dbReference>
<keyword evidence="2" id="KW-0677">Repeat</keyword>
<keyword evidence="3 7" id="KW-0863">Zinc-finger</keyword>
<evidence type="ECO:0000259" key="10">
    <source>
        <dbReference type="PROSITE" id="PS50157"/>
    </source>
</evidence>
<accession>A0A1D6I5M1</accession>
<dbReference type="eggNOG" id="KOG1721">
    <property type="taxonomic scope" value="Eukaryota"/>
</dbReference>
<feature type="domain" description="C2H2-type" evidence="10">
    <location>
        <begin position="66"/>
        <end position="88"/>
    </location>
</feature>
<evidence type="ECO:0000256" key="5">
    <source>
        <dbReference type="ARBA" id="ARBA00023015"/>
    </source>
</evidence>
<dbReference type="ExpressionAtlas" id="A0A1D6I5M1">
    <property type="expression patterns" value="baseline and differential"/>
</dbReference>
<dbReference type="InterPro" id="IPR013087">
    <property type="entry name" value="Znf_C2H2_type"/>
</dbReference>